<reference evidence="1" key="2">
    <citation type="submission" date="2020-11" db="EMBL/GenBank/DDBJ databases">
        <authorList>
            <person name="McCartney M.A."/>
            <person name="Auch B."/>
            <person name="Kono T."/>
            <person name="Mallez S."/>
            <person name="Becker A."/>
            <person name="Gohl D.M."/>
            <person name="Silverstein K.A.T."/>
            <person name="Koren S."/>
            <person name="Bechman K.B."/>
            <person name="Herman A."/>
            <person name="Abrahante J.E."/>
            <person name="Garbe J."/>
        </authorList>
    </citation>
    <scope>NUCLEOTIDE SEQUENCE</scope>
    <source>
        <strain evidence="1">Duluth1</strain>
        <tissue evidence="1">Whole animal</tissue>
    </source>
</reference>
<name>A0A9D4RM84_DREPO</name>
<sequence>MSLCESASYCGRYMICYPHQLTYTDGEYKTAHHVNCVTELEAWSTYYRHAAQHSRKADVDGAMTKCFEIWQTFLKDSE</sequence>
<gene>
    <name evidence="1" type="ORF">DPMN_034690</name>
</gene>
<dbReference type="Proteomes" id="UP000828390">
    <property type="component" value="Unassembled WGS sequence"/>
</dbReference>
<organism evidence="1 2">
    <name type="scientific">Dreissena polymorpha</name>
    <name type="common">Zebra mussel</name>
    <name type="synonym">Mytilus polymorpha</name>
    <dbReference type="NCBI Taxonomy" id="45954"/>
    <lineage>
        <taxon>Eukaryota</taxon>
        <taxon>Metazoa</taxon>
        <taxon>Spiralia</taxon>
        <taxon>Lophotrochozoa</taxon>
        <taxon>Mollusca</taxon>
        <taxon>Bivalvia</taxon>
        <taxon>Autobranchia</taxon>
        <taxon>Heteroconchia</taxon>
        <taxon>Euheterodonta</taxon>
        <taxon>Imparidentia</taxon>
        <taxon>Neoheterodontei</taxon>
        <taxon>Myida</taxon>
        <taxon>Dreissenoidea</taxon>
        <taxon>Dreissenidae</taxon>
        <taxon>Dreissena</taxon>
    </lineage>
</organism>
<protein>
    <submittedName>
        <fullName evidence="1">Uncharacterized protein</fullName>
    </submittedName>
</protein>
<keyword evidence="2" id="KW-1185">Reference proteome</keyword>
<dbReference type="EMBL" id="JAIWYP010000002">
    <property type="protein sequence ID" value="KAH3871487.1"/>
    <property type="molecule type" value="Genomic_DNA"/>
</dbReference>
<proteinExistence type="predicted"/>
<evidence type="ECO:0000313" key="1">
    <source>
        <dbReference type="EMBL" id="KAH3871487.1"/>
    </source>
</evidence>
<comment type="caution">
    <text evidence="1">The sequence shown here is derived from an EMBL/GenBank/DDBJ whole genome shotgun (WGS) entry which is preliminary data.</text>
</comment>
<accession>A0A9D4RM84</accession>
<dbReference type="AlphaFoldDB" id="A0A9D4RM84"/>
<reference evidence="1" key="1">
    <citation type="journal article" date="2019" name="bioRxiv">
        <title>The Genome of the Zebra Mussel, Dreissena polymorpha: A Resource for Invasive Species Research.</title>
        <authorList>
            <person name="McCartney M.A."/>
            <person name="Auch B."/>
            <person name="Kono T."/>
            <person name="Mallez S."/>
            <person name="Zhang Y."/>
            <person name="Obille A."/>
            <person name="Becker A."/>
            <person name="Abrahante J.E."/>
            <person name="Garbe J."/>
            <person name="Badalamenti J.P."/>
            <person name="Herman A."/>
            <person name="Mangelson H."/>
            <person name="Liachko I."/>
            <person name="Sullivan S."/>
            <person name="Sone E.D."/>
            <person name="Koren S."/>
            <person name="Silverstein K.A.T."/>
            <person name="Beckman K.B."/>
            <person name="Gohl D.M."/>
        </authorList>
    </citation>
    <scope>NUCLEOTIDE SEQUENCE</scope>
    <source>
        <strain evidence="1">Duluth1</strain>
        <tissue evidence="1">Whole animal</tissue>
    </source>
</reference>
<evidence type="ECO:0000313" key="2">
    <source>
        <dbReference type="Proteomes" id="UP000828390"/>
    </source>
</evidence>